<dbReference type="Proteomes" id="UP000831759">
    <property type="component" value="Chromosome"/>
</dbReference>
<proteinExistence type="predicted"/>
<dbReference type="InterPro" id="IPR028098">
    <property type="entry name" value="Glyco_trans_4-like_N"/>
</dbReference>
<evidence type="ECO:0000313" key="4">
    <source>
        <dbReference type="Proteomes" id="UP000831759"/>
    </source>
</evidence>
<feature type="domain" description="Glycosyltransferase subfamily 4-like N-terminal" evidence="2">
    <location>
        <begin position="21"/>
        <end position="176"/>
    </location>
</feature>
<organism evidence="3 4">
    <name type="scientific">Alcaligenes aquatilis</name>
    <dbReference type="NCBI Taxonomy" id="323284"/>
    <lineage>
        <taxon>Bacteria</taxon>
        <taxon>Pseudomonadati</taxon>
        <taxon>Pseudomonadota</taxon>
        <taxon>Betaproteobacteria</taxon>
        <taxon>Burkholderiales</taxon>
        <taxon>Alcaligenaceae</taxon>
        <taxon>Alcaligenes</taxon>
    </lineage>
</organism>
<dbReference type="EMBL" id="CP094619">
    <property type="protein sequence ID" value="UQN35853.1"/>
    <property type="molecule type" value="Genomic_DNA"/>
</dbReference>
<keyword evidence="4" id="KW-1185">Reference proteome</keyword>
<evidence type="ECO:0000259" key="1">
    <source>
        <dbReference type="Pfam" id="PF00534"/>
    </source>
</evidence>
<protein>
    <submittedName>
        <fullName evidence="3">Glycosyltransferase family 4 protein</fullName>
    </submittedName>
</protein>
<feature type="domain" description="Glycosyl transferase family 1" evidence="1">
    <location>
        <begin position="197"/>
        <end position="344"/>
    </location>
</feature>
<dbReference type="InterPro" id="IPR001296">
    <property type="entry name" value="Glyco_trans_1"/>
</dbReference>
<evidence type="ECO:0000259" key="2">
    <source>
        <dbReference type="Pfam" id="PF13439"/>
    </source>
</evidence>
<reference evidence="3 4" key="1">
    <citation type="journal article" date="2022" name="Int. J. Syst. Evol. Microbiol.">
        <title>Characterization of Alcaligenes aquatilis as a novel member of heterotrophic nitrifier-aerobic denitrifier and its performance in treating piggery wastewater.</title>
        <authorList>
            <person name="Cao X."/>
            <person name="Zhao B."/>
            <person name="Wu Y."/>
            <person name="Huang J."/>
            <person name="Wang H."/>
            <person name="Sun X."/>
            <person name="Li S."/>
        </authorList>
    </citation>
    <scope>NUCLEOTIDE SEQUENCE [LARGE SCALE GENOMIC DNA]</scope>
    <source>
        <strain evidence="3 4">AS1</strain>
    </source>
</reference>
<name>A0ABY4NFV2_9BURK</name>
<dbReference type="Gene3D" id="3.40.50.2000">
    <property type="entry name" value="Glycogen Phosphorylase B"/>
    <property type="match status" value="2"/>
</dbReference>
<dbReference type="Pfam" id="PF00534">
    <property type="entry name" value="Glycos_transf_1"/>
    <property type="match status" value="1"/>
</dbReference>
<dbReference type="GeneID" id="96870550"/>
<dbReference type="PANTHER" id="PTHR12526">
    <property type="entry name" value="GLYCOSYLTRANSFERASE"/>
    <property type="match status" value="1"/>
</dbReference>
<dbReference type="Pfam" id="PF13439">
    <property type="entry name" value="Glyco_transf_4"/>
    <property type="match status" value="1"/>
</dbReference>
<evidence type="ECO:0000313" key="3">
    <source>
        <dbReference type="EMBL" id="UQN35853.1"/>
    </source>
</evidence>
<sequence>MGGFLVVAMRILQLNFERGWRGGERQTLLSLLHMQQAGHQVSLLARGDEELAKRAKEQGLSVVECASVGAALRYLLVHGRGFDIVHSQTASCMSWLALLHFWLPKRVVFTRRTAFPVDRKRIEQRSGRQASIPLSSKERRTRWKWRKADRLVAISQAAAAEPRRLGFSVDVIPSAIEYVEQDEAYVNHLRQRWNPQGLHVLGTMAALTAEKDPLTLIRAVHALYQRRQDFVFLHFGAPSSESLAAQELIVQLGLESCYKLAGFEARPEQAYRLMDGFVLSSRHEALGSSVLDAFVYDVPVTATMAGGLSELLDNGRGTLCAVGDAQAIAQALDDTLSNPTAARQQAALAHRWVQQEHDPAVMVQRYLRLYQQLVQQRARA</sequence>
<dbReference type="SUPFAM" id="SSF53756">
    <property type="entry name" value="UDP-Glycosyltransferase/glycogen phosphorylase"/>
    <property type="match status" value="1"/>
</dbReference>
<gene>
    <name evidence="3" type="ORF">MTR80_16405</name>
</gene>
<accession>A0ABY4NFV2</accession>
<dbReference type="RefSeq" id="WP_249460509.1">
    <property type="nucleotide sequence ID" value="NZ_CP094619.1"/>
</dbReference>
<dbReference type="CDD" id="cd03801">
    <property type="entry name" value="GT4_PimA-like"/>
    <property type="match status" value="1"/>
</dbReference>